<evidence type="ECO:0000313" key="4">
    <source>
        <dbReference type="Ensembl" id="ENSHHUP00000069041.1"/>
    </source>
</evidence>
<protein>
    <submittedName>
        <fullName evidence="4">Uncharacterized protein</fullName>
    </submittedName>
</protein>
<dbReference type="STRING" id="62062.ENSHHUP00000069041"/>
<evidence type="ECO:0000313" key="5">
    <source>
        <dbReference type="Proteomes" id="UP000314982"/>
    </source>
</evidence>
<reference evidence="5" key="1">
    <citation type="submission" date="2018-06" db="EMBL/GenBank/DDBJ databases">
        <title>Genome assembly of Danube salmon.</title>
        <authorList>
            <person name="Macqueen D.J."/>
            <person name="Gundappa M.K."/>
        </authorList>
    </citation>
    <scope>NUCLEOTIDE SEQUENCE [LARGE SCALE GENOMIC DNA]</scope>
</reference>
<dbReference type="GeneTree" id="ENSGT00940000160773"/>
<dbReference type="Proteomes" id="UP000314982">
    <property type="component" value="Unassembled WGS sequence"/>
</dbReference>
<dbReference type="Pfam" id="PF12796">
    <property type="entry name" value="Ank_2"/>
    <property type="match status" value="1"/>
</dbReference>
<reference evidence="4" key="3">
    <citation type="submission" date="2025-09" db="UniProtKB">
        <authorList>
            <consortium name="Ensembl"/>
        </authorList>
    </citation>
    <scope>IDENTIFICATION</scope>
</reference>
<dbReference type="InterPro" id="IPR036770">
    <property type="entry name" value="Ankyrin_rpt-contain_sf"/>
</dbReference>
<keyword evidence="5" id="KW-1185">Reference proteome</keyword>
<feature type="repeat" description="ANK" evidence="3">
    <location>
        <begin position="51"/>
        <end position="83"/>
    </location>
</feature>
<keyword evidence="1" id="KW-0677">Repeat</keyword>
<dbReference type="PROSITE" id="PS50297">
    <property type="entry name" value="ANK_REP_REGION"/>
    <property type="match status" value="1"/>
</dbReference>
<reference evidence="4" key="2">
    <citation type="submission" date="2025-08" db="UniProtKB">
        <authorList>
            <consortium name="Ensembl"/>
        </authorList>
    </citation>
    <scope>IDENTIFICATION</scope>
</reference>
<dbReference type="Gene3D" id="1.25.40.20">
    <property type="entry name" value="Ankyrin repeat-containing domain"/>
    <property type="match status" value="1"/>
</dbReference>
<evidence type="ECO:0000256" key="2">
    <source>
        <dbReference type="ARBA" id="ARBA00023043"/>
    </source>
</evidence>
<name>A0A4W5PW03_9TELE</name>
<dbReference type="SUPFAM" id="SSF48403">
    <property type="entry name" value="Ankyrin repeat"/>
    <property type="match status" value="1"/>
</dbReference>
<dbReference type="PANTHER" id="PTHR24171">
    <property type="entry name" value="ANKYRIN REPEAT DOMAIN-CONTAINING PROTEIN 39-RELATED"/>
    <property type="match status" value="1"/>
</dbReference>
<dbReference type="SMART" id="SM00248">
    <property type="entry name" value="ANK"/>
    <property type="match status" value="2"/>
</dbReference>
<proteinExistence type="predicted"/>
<organism evidence="4 5">
    <name type="scientific">Hucho hucho</name>
    <name type="common">huchen</name>
    <dbReference type="NCBI Taxonomy" id="62062"/>
    <lineage>
        <taxon>Eukaryota</taxon>
        <taxon>Metazoa</taxon>
        <taxon>Chordata</taxon>
        <taxon>Craniata</taxon>
        <taxon>Vertebrata</taxon>
        <taxon>Euteleostomi</taxon>
        <taxon>Actinopterygii</taxon>
        <taxon>Neopterygii</taxon>
        <taxon>Teleostei</taxon>
        <taxon>Protacanthopterygii</taxon>
        <taxon>Salmoniformes</taxon>
        <taxon>Salmonidae</taxon>
        <taxon>Salmoninae</taxon>
        <taxon>Hucho</taxon>
    </lineage>
</organism>
<keyword evidence="2 3" id="KW-0040">ANK repeat</keyword>
<evidence type="ECO:0000256" key="3">
    <source>
        <dbReference type="PROSITE-ProRule" id="PRU00023"/>
    </source>
</evidence>
<dbReference type="PROSITE" id="PS50088">
    <property type="entry name" value="ANK_REPEAT"/>
    <property type="match status" value="2"/>
</dbReference>
<dbReference type="InterPro" id="IPR002110">
    <property type="entry name" value="Ankyrin_rpt"/>
</dbReference>
<accession>A0A4W5PW03</accession>
<dbReference type="AlphaFoldDB" id="A0A4W5PW03"/>
<sequence length="96" mass="10082">MYMLSVPLTGMWTMSSKIKQTSALRLAASRGHSGCVEELLFRGAEVDADPGGSTALHDACIGGHDNCVQLLLAHGADPDLLAEDGRACEALSVPWS</sequence>
<dbReference type="Ensembl" id="ENSHHUT00000071356.1">
    <property type="protein sequence ID" value="ENSHHUP00000069041.1"/>
    <property type="gene ID" value="ENSHHUG00000040698.1"/>
</dbReference>
<feature type="repeat" description="ANK" evidence="3">
    <location>
        <begin position="19"/>
        <end position="51"/>
    </location>
</feature>
<evidence type="ECO:0000256" key="1">
    <source>
        <dbReference type="ARBA" id="ARBA00022737"/>
    </source>
</evidence>